<dbReference type="SUPFAM" id="SSF56436">
    <property type="entry name" value="C-type lectin-like"/>
    <property type="match status" value="1"/>
</dbReference>
<reference evidence="1" key="1">
    <citation type="submission" date="2020-11" db="EMBL/GenBank/DDBJ databases">
        <authorList>
            <person name="Tran Van P."/>
        </authorList>
    </citation>
    <scope>NUCLEOTIDE SEQUENCE</scope>
</reference>
<dbReference type="InterPro" id="IPR016187">
    <property type="entry name" value="CTDL_fold"/>
</dbReference>
<dbReference type="PANTHER" id="PTHR22803">
    <property type="entry name" value="MANNOSE, PHOSPHOLIPASE, LECTIN RECEPTOR RELATED"/>
    <property type="match status" value="1"/>
</dbReference>
<dbReference type="AlphaFoldDB" id="A0A7R8WJP6"/>
<dbReference type="Gene3D" id="3.10.100.10">
    <property type="entry name" value="Mannose-Binding Protein A, subunit A"/>
    <property type="match status" value="1"/>
</dbReference>
<name>A0A7R8WJP6_9CRUS</name>
<evidence type="ECO:0000313" key="1">
    <source>
        <dbReference type="EMBL" id="CAD7233007.1"/>
    </source>
</evidence>
<accession>A0A7R8WJP6</accession>
<gene>
    <name evidence="1" type="ORF">CTOB1V02_LOCUS10832</name>
</gene>
<dbReference type="EMBL" id="OB665497">
    <property type="protein sequence ID" value="CAD7233007.1"/>
    <property type="molecule type" value="Genomic_DNA"/>
</dbReference>
<sequence length="125" mass="14115">MMNHEVLNVFFSQGCPSGFEFNSEFEKCYFFSTTEKYTWATAENHCASLRDGAHLASIHSASEMNYLLSTPAESYALVLSTAADSPLAFRTALIRDECDRMRRKKGSAGEFGTREERLAWFFACP</sequence>
<proteinExistence type="predicted"/>
<dbReference type="InterPro" id="IPR016186">
    <property type="entry name" value="C-type_lectin-like/link_sf"/>
</dbReference>
<dbReference type="InterPro" id="IPR050111">
    <property type="entry name" value="C-type_lectin/snaclec_domain"/>
</dbReference>
<protein>
    <submittedName>
        <fullName evidence="1">Uncharacterized protein</fullName>
    </submittedName>
</protein>
<organism evidence="1">
    <name type="scientific">Cyprideis torosa</name>
    <dbReference type="NCBI Taxonomy" id="163714"/>
    <lineage>
        <taxon>Eukaryota</taxon>
        <taxon>Metazoa</taxon>
        <taxon>Ecdysozoa</taxon>
        <taxon>Arthropoda</taxon>
        <taxon>Crustacea</taxon>
        <taxon>Oligostraca</taxon>
        <taxon>Ostracoda</taxon>
        <taxon>Podocopa</taxon>
        <taxon>Podocopida</taxon>
        <taxon>Cytherocopina</taxon>
        <taxon>Cytheroidea</taxon>
        <taxon>Cytherideidae</taxon>
        <taxon>Cyprideis</taxon>
    </lineage>
</organism>
<dbReference type="OrthoDB" id="6133475at2759"/>